<evidence type="ECO:0000259" key="10">
    <source>
        <dbReference type="PROSITE" id="PS50030"/>
    </source>
</evidence>
<keyword evidence="7" id="KW-1015">Disulfide bond</keyword>
<dbReference type="InterPro" id="IPR000433">
    <property type="entry name" value="Znf_ZZ"/>
</dbReference>
<sequence length="534" mass="58963">MSHGKVKELVDNQLESELSSAGKKLVVVDYTAVWCPPCKAIAPIFAQLSNEYPDVVFLKVDVDQCRSTAQSQGIRAMPTFQFFIEKQKVHEFSGADKSQLKNSIDRFKPQISFASQGQALGGGGGGGSGGGFQTYLDSLQKKQEEQQRQYQQQVGTTTPSSNPLNSLMGGSDAPKTKPAPKNTVPDPVMLRDLIDMGFPEFRAKKALVLTNNSSSQTAMDWIFENMDSETIDDPIEGIDLSTPTPAAPAATTPSQPTTEQSSTSSTTTTTTTEQPTTIHSALCDVCQEQIIGYRYKCDVCPNYDLCQKCKDTTKHNPEHQFTQHEKDIENYQMTPEERAEQKRKLEARILEIRAKKAEDEAKREIEREISRRQGGKMSQQALTKWQEDQLKREAEKDRKEKEADRIAKAKIKAKVEADRLERIAKKNAAAGNGAEAPKPTPAPVAPVVHTPAKTYTDSLIQIRLSDGSTIKGTFPITAKLIDVHTFISKNTSQHGKFTLSTTYPRKIYTQAELSTTSVEEAGLVPNGTLVCTKQ</sequence>
<dbReference type="KEGG" id="dpp:DICPUDRAFT_76816"/>
<dbReference type="InterPro" id="IPR013766">
    <property type="entry name" value="Thioredoxin_domain"/>
</dbReference>
<dbReference type="InterPro" id="IPR009060">
    <property type="entry name" value="UBA-like_sf"/>
</dbReference>
<evidence type="ECO:0000259" key="11">
    <source>
        <dbReference type="PROSITE" id="PS50033"/>
    </source>
</evidence>
<feature type="domain" description="Thioredoxin" evidence="13">
    <location>
        <begin position="1"/>
        <end position="109"/>
    </location>
</feature>
<dbReference type="CDD" id="cd02947">
    <property type="entry name" value="TRX_family"/>
    <property type="match status" value="1"/>
</dbReference>
<dbReference type="FunFam" id="3.40.30.10:FF:000245">
    <property type="entry name" value="Thioredoxin"/>
    <property type="match status" value="1"/>
</dbReference>
<keyword evidence="6" id="KW-0249">Electron transport</keyword>
<dbReference type="OMA" id="YPRKIYT"/>
<dbReference type="InterPro" id="IPR029071">
    <property type="entry name" value="Ubiquitin-like_domsf"/>
</dbReference>
<dbReference type="SMART" id="SM00291">
    <property type="entry name" value="ZnF_ZZ"/>
    <property type="match status" value="1"/>
</dbReference>
<dbReference type="Gene3D" id="1.10.8.10">
    <property type="entry name" value="DNA helicase RuvA subunit, C-terminal domain"/>
    <property type="match status" value="1"/>
</dbReference>
<dbReference type="InterPro" id="IPR015940">
    <property type="entry name" value="UBA"/>
</dbReference>
<dbReference type="GO" id="GO:0015035">
    <property type="term" value="F:protein-disulfide reductase activity"/>
    <property type="evidence" value="ECO:0000318"/>
    <property type="project" value="GO_Central"/>
</dbReference>
<evidence type="ECO:0000256" key="5">
    <source>
        <dbReference type="ARBA" id="ARBA00022833"/>
    </source>
</evidence>
<keyword evidence="5" id="KW-0862">Zinc</keyword>
<dbReference type="EMBL" id="GL870996">
    <property type="protein sequence ID" value="EGC37569.1"/>
    <property type="molecule type" value="Genomic_DNA"/>
</dbReference>
<dbReference type="Pfam" id="PF00569">
    <property type="entry name" value="ZZ"/>
    <property type="match status" value="1"/>
</dbReference>
<evidence type="ECO:0000313" key="14">
    <source>
        <dbReference type="EMBL" id="EGC37569.1"/>
    </source>
</evidence>
<dbReference type="Gene3D" id="3.10.20.90">
    <property type="entry name" value="Phosphatidylinositol 3-kinase Catalytic Subunit, Chain A, domain 1"/>
    <property type="match status" value="1"/>
</dbReference>
<dbReference type="OrthoDB" id="18674at2759"/>
<dbReference type="GO" id="GO:0005634">
    <property type="term" value="C:nucleus"/>
    <property type="evidence" value="ECO:0007669"/>
    <property type="project" value="EnsemblProtists"/>
</dbReference>
<dbReference type="STRING" id="5786.F0ZEQ5"/>
<dbReference type="PANTHER" id="PTHR46115">
    <property type="entry name" value="THIOREDOXIN-LIKE PROTEIN 1"/>
    <property type="match status" value="1"/>
</dbReference>
<dbReference type="PROSITE" id="PS00194">
    <property type="entry name" value="THIOREDOXIN_1"/>
    <property type="match status" value="1"/>
</dbReference>
<feature type="compositionally biased region" description="Low complexity" evidence="9">
    <location>
        <begin position="241"/>
        <end position="275"/>
    </location>
</feature>
<feature type="compositionally biased region" description="Basic and acidic residues" evidence="9">
    <location>
        <begin position="385"/>
        <end position="401"/>
    </location>
</feature>
<dbReference type="AlphaFoldDB" id="F0ZEQ5"/>
<evidence type="ECO:0000256" key="2">
    <source>
        <dbReference type="ARBA" id="ARBA00022448"/>
    </source>
</evidence>
<dbReference type="InParanoid" id="F0ZEQ5"/>
<keyword evidence="15" id="KW-1185">Reference proteome</keyword>
<dbReference type="SUPFAM" id="SSF46934">
    <property type="entry name" value="UBA-like"/>
    <property type="match status" value="1"/>
</dbReference>
<dbReference type="Gene3D" id="3.40.30.10">
    <property type="entry name" value="Glutaredoxin"/>
    <property type="match status" value="1"/>
</dbReference>
<dbReference type="PROSITE" id="PS01357">
    <property type="entry name" value="ZF_ZZ_1"/>
    <property type="match status" value="1"/>
</dbReference>
<dbReference type="Proteomes" id="UP000001064">
    <property type="component" value="Unassembled WGS sequence"/>
</dbReference>
<dbReference type="RefSeq" id="XP_003285895.1">
    <property type="nucleotide sequence ID" value="XM_003285847.1"/>
</dbReference>
<dbReference type="Pfam" id="PF00789">
    <property type="entry name" value="UBX"/>
    <property type="match status" value="1"/>
</dbReference>
<evidence type="ECO:0000259" key="12">
    <source>
        <dbReference type="PROSITE" id="PS50135"/>
    </source>
</evidence>
<dbReference type="GeneID" id="10499539"/>
<feature type="region of interest" description="Disordered" evidence="9">
    <location>
        <begin position="140"/>
        <end position="187"/>
    </location>
</feature>
<dbReference type="SUPFAM" id="SSF57850">
    <property type="entry name" value="RING/U-box"/>
    <property type="match status" value="1"/>
</dbReference>
<dbReference type="VEuPathDB" id="AmoebaDB:DICPUDRAFT_76816"/>
<dbReference type="PROSITE" id="PS51352">
    <property type="entry name" value="THIOREDOXIN_2"/>
    <property type="match status" value="1"/>
</dbReference>
<dbReference type="SMART" id="SM00166">
    <property type="entry name" value="UBX"/>
    <property type="match status" value="1"/>
</dbReference>
<dbReference type="FunCoup" id="F0ZEQ5">
    <property type="interactions" value="10"/>
</dbReference>
<dbReference type="SUPFAM" id="SSF54236">
    <property type="entry name" value="Ubiquitin-like"/>
    <property type="match status" value="1"/>
</dbReference>
<dbReference type="InterPro" id="IPR017937">
    <property type="entry name" value="Thioredoxin_CS"/>
</dbReference>
<dbReference type="GO" id="GO:1904262">
    <property type="term" value="P:negative regulation of TORC1 signaling"/>
    <property type="evidence" value="ECO:0007669"/>
    <property type="project" value="EnsemblProtists"/>
</dbReference>
<evidence type="ECO:0000256" key="7">
    <source>
        <dbReference type="ARBA" id="ARBA00023157"/>
    </source>
</evidence>
<dbReference type="PROSITE" id="PS50033">
    <property type="entry name" value="UBX"/>
    <property type="match status" value="1"/>
</dbReference>
<dbReference type="eggNOG" id="KOG2689">
    <property type="taxonomic scope" value="Eukaryota"/>
</dbReference>
<dbReference type="SMART" id="SM00165">
    <property type="entry name" value="UBA"/>
    <property type="match status" value="1"/>
</dbReference>
<dbReference type="Pfam" id="PF22562">
    <property type="entry name" value="UBA_7"/>
    <property type="match status" value="1"/>
</dbReference>
<dbReference type="InterPro" id="IPR043145">
    <property type="entry name" value="Znf_ZZ_sf"/>
</dbReference>
<dbReference type="InterPro" id="IPR001012">
    <property type="entry name" value="UBX_dom"/>
</dbReference>
<evidence type="ECO:0000313" key="15">
    <source>
        <dbReference type="Proteomes" id="UP000001064"/>
    </source>
</evidence>
<feature type="domain" description="ZZ-type" evidence="12">
    <location>
        <begin position="278"/>
        <end position="329"/>
    </location>
</feature>
<dbReference type="InterPro" id="IPR036249">
    <property type="entry name" value="Thioredoxin-like_sf"/>
</dbReference>
<feature type="region of interest" description="Disordered" evidence="9">
    <location>
        <begin position="232"/>
        <end position="275"/>
    </location>
</feature>
<organism evidence="14 15">
    <name type="scientific">Dictyostelium purpureum</name>
    <name type="common">Slime mold</name>
    <dbReference type="NCBI Taxonomy" id="5786"/>
    <lineage>
        <taxon>Eukaryota</taxon>
        <taxon>Amoebozoa</taxon>
        <taxon>Evosea</taxon>
        <taxon>Eumycetozoa</taxon>
        <taxon>Dictyostelia</taxon>
        <taxon>Dictyosteliales</taxon>
        <taxon>Dictyosteliaceae</taxon>
        <taxon>Dictyostelium</taxon>
    </lineage>
</organism>
<evidence type="ECO:0008006" key="16">
    <source>
        <dbReference type="Google" id="ProtNLM"/>
    </source>
</evidence>
<feature type="compositionally biased region" description="Polar residues" evidence="9">
    <location>
        <begin position="154"/>
        <end position="165"/>
    </location>
</feature>
<proteinExistence type="predicted"/>
<protein>
    <recommendedName>
        <fullName evidence="16">ZZ-type zinc finger-containing protein</fullName>
    </recommendedName>
</protein>
<keyword evidence="3" id="KW-0479">Metal-binding</keyword>
<comment type="function">
    <text evidence="1">Participates in various redox reactions through the reversible oxidation of its active center dithiol to a disulfide and catalyzes dithiol-disulfide exchange reactions.</text>
</comment>
<dbReference type="GO" id="GO:0008270">
    <property type="term" value="F:zinc ion binding"/>
    <property type="evidence" value="ECO:0007669"/>
    <property type="project" value="UniProtKB-KW"/>
</dbReference>
<name>F0ZEQ5_DICPU</name>
<reference evidence="15" key="1">
    <citation type="journal article" date="2011" name="Genome Biol.">
        <title>Comparative genomics of the social amoebae Dictyostelium discoideum and Dictyostelium purpureum.</title>
        <authorList>
            <consortium name="US DOE Joint Genome Institute (JGI-PGF)"/>
            <person name="Sucgang R."/>
            <person name="Kuo A."/>
            <person name="Tian X."/>
            <person name="Salerno W."/>
            <person name="Parikh A."/>
            <person name="Feasley C.L."/>
            <person name="Dalin E."/>
            <person name="Tu H."/>
            <person name="Huang E."/>
            <person name="Barry K."/>
            <person name="Lindquist E."/>
            <person name="Shapiro H."/>
            <person name="Bruce D."/>
            <person name="Schmutz J."/>
            <person name="Salamov A."/>
            <person name="Fey P."/>
            <person name="Gaudet P."/>
            <person name="Anjard C."/>
            <person name="Babu M.M."/>
            <person name="Basu S."/>
            <person name="Bushmanova Y."/>
            <person name="van der Wel H."/>
            <person name="Katoh-Kurasawa M."/>
            <person name="Dinh C."/>
            <person name="Coutinho P.M."/>
            <person name="Saito T."/>
            <person name="Elias M."/>
            <person name="Schaap P."/>
            <person name="Kay R.R."/>
            <person name="Henrissat B."/>
            <person name="Eichinger L."/>
            <person name="Rivero F."/>
            <person name="Putnam N.H."/>
            <person name="West C.M."/>
            <person name="Loomis W.F."/>
            <person name="Chisholm R.L."/>
            <person name="Shaulsky G."/>
            <person name="Strassmann J.E."/>
            <person name="Queller D.C."/>
            <person name="Kuspa A."/>
            <person name="Grigoriev I.V."/>
        </authorList>
    </citation>
    <scope>NUCLEOTIDE SEQUENCE [LARGE SCALE GENOMIC DNA]</scope>
    <source>
        <strain evidence="15">QSDP1</strain>
    </source>
</reference>
<evidence type="ECO:0000256" key="6">
    <source>
        <dbReference type="ARBA" id="ARBA00022982"/>
    </source>
</evidence>
<gene>
    <name evidence="14" type="ORF">DICPUDRAFT_76816</name>
</gene>
<evidence type="ECO:0000256" key="9">
    <source>
        <dbReference type="SAM" id="MobiDB-lite"/>
    </source>
</evidence>
<dbReference type="PROSITE" id="PS50030">
    <property type="entry name" value="UBA"/>
    <property type="match status" value="1"/>
</dbReference>
<feature type="region of interest" description="Disordered" evidence="9">
    <location>
        <begin position="370"/>
        <end position="401"/>
    </location>
</feature>
<feature type="domain" description="UBX" evidence="11">
    <location>
        <begin position="453"/>
        <end position="531"/>
    </location>
</feature>
<evidence type="ECO:0000256" key="1">
    <source>
        <dbReference type="ARBA" id="ARBA00003318"/>
    </source>
</evidence>
<keyword evidence="4 8" id="KW-0863">Zinc-finger</keyword>
<dbReference type="GO" id="GO:0005829">
    <property type="term" value="C:cytosol"/>
    <property type="evidence" value="ECO:0000318"/>
    <property type="project" value="GO_Central"/>
</dbReference>
<dbReference type="Gene3D" id="3.30.60.90">
    <property type="match status" value="1"/>
</dbReference>
<evidence type="ECO:0000256" key="4">
    <source>
        <dbReference type="ARBA" id="ARBA00022771"/>
    </source>
</evidence>
<dbReference type="eggNOG" id="KOG0908">
    <property type="taxonomic scope" value="Eukaryota"/>
</dbReference>
<dbReference type="SUPFAM" id="SSF52833">
    <property type="entry name" value="Thioredoxin-like"/>
    <property type="match status" value="1"/>
</dbReference>
<evidence type="ECO:0000256" key="8">
    <source>
        <dbReference type="PROSITE-ProRule" id="PRU00228"/>
    </source>
</evidence>
<evidence type="ECO:0000259" key="13">
    <source>
        <dbReference type="PROSITE" id="PS51352"/>
    </source>
</evidence>
<feature type="domain" description="UBA" evidence="10">
    <location>
        <begin position="184"/>
        <end position="225"/>
    </location>
</feature>
<evidence type="ECO:0000256" key="3">
    <source>
        <dbReference type="ARBA" id="ARBA00022723"/>
    </source>
</evidence>
<accession>F0ZEQ5</accession>
<dbReference type="Pfam" id="PF00085">
    <property type="entry name" value="Thioredoxin"/>
    <property type="match status" value="1"/>
</dbReference>
<dbReference type="PROSITE" id="PS50135">
    <property type="entry name" value="ZF_ZZ_2"/>
    <property type="match status" value="1"/>
</dbReference>
<keyword evidence="2" id="KW-0813">Transport</keyword>